<name>A0A1I0WXK4_9FIRM</name>
<dbReference type="Proteomes" id="UP000198838">
    <property type="component" value="Unassembled WGS sequence"/>
</dbReference>
<evidence type="ECO:0000256" key="5">
    <source>
        <dbReference type="PIRSR" id="PIRSR001430-1"/>
    </source>
</evidence>
<evidence type="ECO:0000313" key="10">
    <source>
        <dbReference type="Proteomes" id="UP000198838"/>
    </source>
</evidence>
<dbReference type="EC" id="5.4.99.12" evidence="4"/>
<protein>
    <recommendedName>
        <fullName evidence="4">tRNA pseudouridine synthase A</fullName>
        <ecNumber evidence="4">5.4.99.12</ecNumber>
    </recommendedName>
    <alternativeName>
        <fullName evidence="4">tRNA pseudouridine(38-40) synthase</fullName>
    </alternativeName>
    <alternativeName>
        <fullName evidence="4">tRNA pseudouridylate synthase I</fullName>
    </alternativeName>
    <alternativeName>
        <fullName evidence="4">tRNA-uridine isomerase I</fullName>
    </alternativeName>
</protein>
<evidence type="ECO:0000256" key="1">
    <source>
        <dbReference type="ARBA" id="ARBA00009375"/>
    </source>
</evidence>
<dbReference type="OrthoDB" id="9811823at2"/>
<sequence>MTKRRIMLKVAYDGTAYCGYQIQPNGLSIEEVLNNTLSDFLKEEIKVIGASRTDAGVHSMGNVVVFDTLSKIPGEKFSFAINRFLPEDIVIRESKEVSEDFHPRKNKSFKLYRYRILNDTFNIPMYRNYSYHFYRKLDIENMKKAAGYLIGSHDFTSFCAVNTPVVDKVRNILEIDIKKENNFIDIYVKGEGFLYNMVRIIAGTLIEVGCGHYDALKVKNILEACDRNEAGPTAPARGLTLMEIKYR</sequence>
<dbReference type="InterPro" id="IPR020095">
    <property type="entry name" value="PsdUridine_synth_TruA_C"/>
</dbReference>
<feature type="active site" description="Nucleophile" evidence="4 5">
    <location>
        <position position="54"/>
    </location>
</feature>
<keyword evidence="2 4" id="KW-0819">tRNA processing</keyword>
<dbReference type="NCBIfam" id="TIGR00071">
    <property type="entry name" value="hisT_truA"/>
    <property type="match status" value="1"/>
</dbReference>
<organism evidence="9 10">
    <name type="scientific">Acetitomaculum ruminis DSM 5522</name>
    <dbReference type="NCBI Taxonomy" id="1120918"/>
    <lineage>
        <taxon>Bacteria</taxon>
        <taxon>Bacillati</taxon>
        <taxon>Bacillota</taxon>
        <taxon>Clostridia</taxon>
        <taxon>Lachnospirales</taxon>
        <taxon>Lachnospiraceae</taxon>
        <taxon>Acetitomaculum</taxon>
    </lineage>
</organism>
<keyword evidence="10" id="KW-1185">Reference proteome</keyword>
<evidence type="ECO:0000256" key="3">
    <source>
        <dbReference type="ARBA" id="ARBA00023235"/>
    </source>
</evidence>
<accession>A0A1I0WXK4</accession>
<dbReference type="AlphaFoldDB" id="A0A1I0WXK4"/>
<evidence type="ECO:0000256" key="4">
    <source>
        <dbReference type="HAMAP-Rule" id="MF_00171"/>
    </source>
</evidence>
<proteinExistence type="inferred from homology"/>
<dbReference type="InterPro" id="IPR001406">
    <property type="entry name" value="PsdUridine_synth_TruA"/>
</dbReference>
<dbReference type="STRING" id="1120918.SAMN05216249_10567"/>
<keyword evidence="3 4" id="KW-0413">Isomerase</keyword>
<dbReference type="GO" id="GO:0003723">
    <property type="term" value="F:RNA binding"/>
    <property type="evidence" value="ECO:0007669"/>
    <property type="project" value="InterPro"/>
</dbReference>
<dbReference type="InterPro" id="IPR020094">
    <property type="entry name" value="TruA/RsuA/RluB/E/F_N"/>
</dbReference>
<feature type="domain" description="Pseudouridine synthase I TruA alpha/beta" evidence="8">
    <location>
        <begin position="145"/>
        <end position="246"/>
    </location>
</feature>
<comment type="function">
    <text evidence="4">Formation of pseudouridine at positions 38, 39 and 40 in the anticodon stem and loop of transfer RNAs.</text>
</comment>
<dbReference type="RefSeq" id="WP_092871139.1">
    <property type="nucleotide sequence ID" value="NZ_FOJY01000005.1"/>
</dbReference>
<dbReference type="InterPro" id="IPR020103">
    <property type="entry name" value="PsdUridine_synth_cat_dom_sf"/>
</dbReference>
<dbReference type="SUPFAM" id="SSF55120">
    <property type="entry name" value="Pseudouridine synthase"/>
    <property type="match status" value="1"/>
</dbReference>
<dbReference type="GO" id="GO:0031119">
    <property type="term" value="P:tRNA pseudouridine synthesis"/>
    <property type="evidence" value="ECO:0007669"/>
    <property type="project" value="UniProtKB-UniRule"/>
</dbReference>
<dbReference type="HAMAP" id="MF_00171">
    <property type="entry name" value="TruA"/>
    <property type="match status" value="1"/>
</dbReference>
<evidence type="ECO:0000313" key="9">
    <source>
        <dbReference type="EMBL" id="SFA93532.1"/>
    </source>
</evidence>
<evidence type="ECO:0000259" key="8">
    <source>
        <dbReference type="Pfam" id="PF01416"/>
    </source>
</evidence>
<feature type="domain" description="Pseudouridine synthase I TruA alpha/beta" evidence="8">
    <location>
        <begin position="11"/>
        <end position="103"/>
    </location>
</feature>
<dbReference type="PANTHER" id="PTHR11142:SF0">
    <property type="entry name" value="TRNA PSEUDOURIDINE SYNTHASE-LIKE 1"/>
    <property type="match status" value="1"/>
</dbReference>
<evidence type="ECO:0000256" key="2">
    <source>
        <dbReference type="ARBA" id="ARBA00022694"/>
    </source>
</evidence>
<dbReference type="FunFam" id="3.30.70.580:FF:000001">
    <property type="entry name" value="tRNA pseudouridine synthase A"/>
    <property type="match status" value="1"/>
</dbReference>
<comment type="subunit">
    <text evidence="4">Homodimer.</text>
</comment>
<evidence type="ECO:0000256" key="7">
    <source>
        <dbReference type="RuleBase" id="RU003792"/>
    </source>
</evidence>
<comment type="caution">
    <text evidence="4">Lacks conserved residue(s) required for the propagation of feature annotation.</text>
</comment>
<dbReference type="EMBL" id="FOJY01000005">
    <property type="protein sequence ID" value="SFA93532.1"/>
    <property type="molecule type" value="Genomic_DNA"/>
</dbReference>
<dbReference type="GO" id="GO:0160147">
    <property type="term" value="F:tRNA pseudouridine(38-40) synthase activity"/>
    <property type="evidence" value="ECO:0007669"/>
    <property type="project" value="UniProtKB-EC"/>
</dbReference>
<dbReference type="Pfam" id="PF01416">
    <property type="entry name" value="PseudoU_synth_1"/>
    <property type="match status" value="2"/>
</dbReference>
<dbReference type="PANTHER" id="PTHR11142">
    <property type="entry name" value="PSEUDOURIDYLATE SYNTHASE"/>
    <property type="match status" value="1"/>
</dbReference>
<dbReference type="PIRSF" id="PIRSF001430">
    <property type="entry name" value="tRNA_psdUrid_synth"/>
    <property type="match status" value="1"/>
</dbReference>
<dbReference type="InterPro" id="IPR020097">
    <property type="entry name" value="PsdUridine_synth_TruA_a/b_dom"/>
</dbReference>
<gene>
    <name evidence="4" type="primary">truA</name>
    <name evidence="9" type="ORF">SAMN05216249_10567</name>
</gene>
<dbReference type="CDD" id="cd02570">
    <property type="entry name" value="PseudoU_synth_EcTruA"/>
    <property type="match status" value="1"/>
</dbReference>
<reference evidence="9 10" key="1">
    <citation type="submission" date="2016-10" db="EMBL/GenBank/DDBJ databases">
        <authorList>
            <person name="de Groot N.N."/>
        </authorList>
    </citation>
    <scope>NUCLEOTIDE SEQUENCE [LARGE SCALE GENOMIC DNA]</scope>
    <source>
        <strain evidence="9 10">DSM 5522</strain>
    </source>
</reference>
<dbReference type="Gene3D" id="3.30.70.580">
    <property type="entry name" value="Pseudouridine synthase I, catalytic domain, N-terminal subdomain"/>
    <property type="match status" value="1"/>
</dbReference>
<comment type="catalytic activity">
    <reaction evidence="4 7">
        <text>uridine(38/39/40) in tRNA = pseudouridine(38/39/40) in tRNA</text>
        <dbReference type="Rhea" id="RHEA:22376"/>
        <dbReference type="Rhea" id="RHEA-COMP:10085"/>
        <dbReference type="Rhea" id="RHEA-COMP:10087"/>
        <dbReference type="ChEBI" id="CHEBI:65314"/>
        <dbReference type="ChEBI" id="CHEBI:65315"/>
        <dbReference type="EC" id="5.4.99.12"/>
    </reaction>
</comment>
<evidence type="ECO:0000256" key="6">
    <source>
        <dbReference type="PIRSR" id="PIRSR001430-2"/>
    </source>
</evidence>
<dbReference type="Gene3D" id="3.30.70.660">
    <property type="entry name" value="Pseudouridine synthase I, catalytic domain, C-terminal subdomain"/>
    <property type="match status" value="1"/>
</dbReference>
<comment type="similarity">
    <text evidence="1 4 7">Belongs to the tRNA pseudouridine synthase TruA family.</text>
</comment>
<feature type="binding site" evidence="4 6">
    <location>
        <position position="112"/>
    </location>
    <ligand>
        <name>substrate</name>
    </ligand>
</feature>